<reference evidence="2" key="1">
    <citation type="submission" date="2022-03" db="EMBL/GenBank/DDBJ databases">
        <authorList>
            <person name="Woo C.Y."/>
        </authorList>
    </citation>
    <scope>NUCLEOTIDE SEQUENCE</scope>
    <source>
        <strain evidence="2">CYS-01</strain>
    </source>
</reference>
<evidence type="ECO:0000256" key="1">
    <source>
        <dbReference type="SAM" id="Phobius"/>
    </source>
</evidence>
<name>A0ABS9ZZF5_9SPHI</name>
<dbReference type="EMBL" id="JALGBH010000002">
    <property type="protein sequence ID" value="MCJ0743684.1"/>
    <property type="molecule type" value="Genomic_DNA"/>
</dbReference>
<dbReference type="InterPro" id="IPR012902">
    <property type="entry name" value="N_methyl_site"/>
</dbReference>
<keyword evidence="3" id="KW-1185">Reference proteome</keyword>
<dbReference type="SUPFAM" id="SSF54523">
    <property type="entry name" value="Pili subunits"/>
    <property type="match status" value="1"/>
</dbReference>
<evidence type="ECO:0000313" key="3">
    <source>
        <dbReference type="Proteomes" id="UP001165460"/>
    </source>
</evidence>
<dbReference type="Proteomes" id="UP001165460">
    <property type="component" value="Unassembled WGS sequence"/>
</dbReference>
<organism evidence="2 3">
    <name type="scientific">Pedobacter montanisoli</name>
    <dbReference type="NCBI Taxonomy" id="2923277"/>
    <lineage>
        <taxon>Bacteria</taxon>
        <taxon>Pseudomonadati</taxon>
        <taxon>Bacteroidota</taxon>
        <taxon>Sphingobacteriia</taxon>
        <taxon>Sphingobacteriales</taxon>
        <taxon>Sphingobacteriaceae</taxon>
        <taxon>Pedobacter</taxon>
    </lineage>
</organism>
<keyword evidence="1" id="KW-1133">Transmembrane helix</keyword>
<comment type="caution">
    <text evidence="2">The sequence shown here is derived from an EMBL/GenBank/DDBJ whole genome shotgun (WGS) entry which is preliminary data.</text>
</comment>
<dbReference type="InterPro" id="IPR045584">
    <property type="entry name" value="Pilin-like"/>
</dbReference>
<dbReference type="RefSeq" id="WP_243362953.1">
    <property type="nucleotide sequence ID" value="NZ_JALGBH010000002.1"/>
</dbReference>
<keyword evidence="1" id="KW-0812">Transmembrane</keyword>
<accession>A0ABS9ZZF5</accession>
<proteinExistence type="predicted"/>
<sequence length="121" mass="13811">MAGIMHKKLKASTLIEVLIAMVIIVVIFTVAMRVFSNVLNTGISFKKIQVQNQLEQLAQEVKQQGYLKENELLLDSISYRFRLTDTETPGIAYLEIKAAIRNKNVGIYKCLLQRKEPDEKN</sequence>
<gene>
    <name evidence="2" type="ORF">MMF97_13260</name>
</gene>
<keyword evidence="1" id="KW-0472">Membrane</keyword>
<protein>
    <submittedName>
        <fullName evidence="2">Type II secretion system GspH family protein</fullName>
    </submittedName>
</protein>
<evidence type="ECO:0000313" key="2">
    <source>
        <dbReference type="EMBL" id="MCJ0743684.1"/>
    </source>
</evidence>
<dbReference type="Pfam" id="PF07963">
    <property type="entry name" value="N_methyl"/>
    <property type="match status" value="1"/>
</dbReference>
<feature type="transmembrane region" description="Helical" evidence="1">
    <location>
        <begin position="12"/>
        <end position="35"/>
    </location>
</feature>